<sequence>MTAARAEVSNWNLPNALTVGRIVLVPFFGWLLLADHGQDVGLRWAATALFALAVATDRIDGELARKRGLVTDFGKVADPIADKAITGMAFVGLSILADIPWWITIPVLVREWGITVMRFVVIRHGVMPAGRGGKTKTALQSLALTLFLMPLWTFPADHVWTIIAWVILVAAVVLTLVTGIDIVVDALRLRQTSERAMLKRAAAAARAAQAARAARREAGDGRRGARQARPVRGPAGAAASGLETGPGEGPDEDGRATAPAPGRK</sequence>
<dbReference type="PROSITE" id="PS00379">
    <property type="entry name" value="CDP_ALCOHOL_P_TRANSF"/>
    <property type="match status" value="1"/>
</dbReference>
<dbReference type="Proteomes" id="UP001501475">
    <property type="component" value="Unassembled WGS sequence"/>
</dbReference>
<feature type="transmembrane region" description="Helical" evidence="14">
    <location>
        <begin position="80"/>
        <end position="103"/>
    </location>
</feature>
<evidence type="ECO:0000313" key="16">
    <source>
        <dbReference type="Proteomes" id="UP001501475"/>
    </source>
</evidence>
<dbReference type="RefSeq" id="WP_344061885.1">
    <property type="nucleotide sequence ID" value="NZ_BAAAPN010000017.1"/>
</dbReference>
<feature type="region of interest" description="Disordered" evidence="13">
    <location>
        <begin position="212"/>
        <end position="264"/>
    </location>
</feature>
<feature type="transmembrane region" description="Helical" evidence="14">
    <location>
        <begin position="138"/>
        <end position="156"/>
    </location>
</feature>
<gene>
    <name evidence="15" type="ORF">GCM10009810_05950</name>
</gene>
<dbReference type="Pfam" id="PF01066">
    <property type="entry name" value="CDP-OH_P_transf"/>
    <property type="match status" value="1"/>
</dbReference>
<dbReference type="PANTHER" id="PTHR14269:SF52">
    <property type="entry name" value="PHOSPHATIDYLGLYCEROPHOSPHATE SYNTHASE-RELATED"/>
    <property type="match status" value="1"/>
</dbReference>
<dbReference type="EC" id="2.7.8.5" evidence="11"/>
<evidence type="ECO:0000256" key="2">
    <source>
        <dbReference type="ARBA" id="ARBA00010441"/>
    </source>
</evidence>
<evidence type="ECO:0000256" key="5">
    <source>
        <dbReference type="ARBA" id="ARBA00022692"/>
    </source>
</evidence>
<evidence type="ECO:0000256" key="9">
    <source>
        <dbReference type="ARBA" id="ARBA00023209"/>
    </source>
</evidence>
<keyword evidence="7" id="KW-0443">Lipid metabolism</keyword>
<keyword evidence="6 14" id="KW-1133">Transmembrane helix</keyword>
<feature type="compositionally biased region" description="Basic and acidic residues" evidence="13">
    <location>
        <begin position="214"/>
        <end position="223"/>
    </location>
</feature>
<evidence type="ECO:0000256" key="12">
    <source>
        <dbReference type="RuleBase" id="RU003750"/>
    </source>
</evidence>
<dbReference type="NCBIfam" id="TIGR00560">
    <property type="entry name" value="pgsA"/>
    <property type="match status" value="1"/>
</dbReference>
<dbReference type="InterPro" id="IPR004570">
    <property type="entry name" value="Phosphatidylglycerol_P_synth"/>
</dbReference>
<comment type="similarity">
    <text evidence="2 12">Belongs to the CDP-alcohol phosphatidyltransferase class-I family.</text>
</comment>
<dbReference type="InterPro" id="IPR043130">
    <property type="entry name" value="CDP-OH_PTrfase_TM_dom"/>
</dbReference>
<dbReference type="InterPro" id="IPR000462">
    <property type="entry name" value="CDP-OH_P_trans"/>
</dbReference>
<proteinExistence type="inferred from homology"/>
<keyword evidence="3" id="KW-0444">Lipid biosynthesis</keyword>
<evidence type="ECO:0000256" key="3">
    <source>
        <dbReference type="ARBA" id="ARBA00022516"/>
    </source>
</evidence>
<feature type="transmembrane region" description="Helical" evidence="14">
    <location>
        <begin position="162"/>
        <end position="187"/>
    </location>
</feature>
<dbReference type="Gene3D" id="1.20.120.1760">
    <property type="match status" value="1"/>
</dbReference>
<keyword evidence="8 14" id="KW-0472">Membrane</keyword>
<dbReference type="PANTHER" id="PTHR14269">
    <property type="entry name" value="CDP-DIACYLGLYCEROL--GLYCEROL-3-PHOSPHATE 3-PHOSPHATIDYLTRANSFERASE-RELATED"/>
    <property type="match status" value="1"/>
</dbReference>
<evidence type="ECO:0000313" key="15">
    <source>
        <dbReference type="EMBL" id="GAA1748233.1"/>
    </source>
</evidence>
<dbReference type="EMBL" id="BAAAPN010000017">
    <property type="protein sequence ID" value="GAA1748233.1"/>
    <property type="molecule type" value="Genomic_DNA"/>
</dbReference>
<comment type="caution">
    <text evidence="15">The sequence shown here is derived from an EMBL/GenBank/DDBJ whole genome shotgun (WGS) entry which is preliminary data.</text>
</comment>
<evidence type="ECO:0000256" key="13">
    <source>
        <dbReference type="SAM" id="MobiDB-lite"/>
    </source>
</evidence>
<evidence type="ECO:0000256" key="8">
    <source>
        <dbReference type="ARBA" id="ARBA00023136"/>
    </source>
</evidence>
<comment type="subcellular location">
    <subcellularLocation>
        <location evidence="1">Membrane</location>
        <topology evidence="1">Multi-pass membrane protein</topology>
    </subcellularLocation>
</comment>
<reference evidence="15 16" key="1">
    <citation type="journal article" date="2019" name="Int. J. Syst. Evol. Microbiol.">
        <title>The Global Catalogue of Microorganisms (GCM) 10K type strain sequencing project: providing services to taxonomists for standard genome sequencing and annotation.</title>
        <authorList>
            <consortium name="The Broad Institute Genomics Platform"/>
            <consortium name="The Broad Institute Genome Sequencing Center for Infectious Disease"/>
            <person name="Wu L."/>
            <person name="Ma J."/>
        </authorList>
    </citation>
    <scope>NUCLEOTIDE SEQUENCE [LARGE SCALE GENOMIC DNA]</scope>
    <source>
        <strain evidence="15 16">JCM 15591</strain>
    </source>
</reference>
<keyword evidence="5 14" id="KW-0812">Transmembrane</keyword>
<protein>
    <recommendedName>
        <fullName evidence="11">CDP-diacylglycerol--glycerol-3-phosphate 3-phosphatidyltransferase</fullName>
        <ecNumber evidence="11">2.7.8.5</ecNumber>
    </recommendedName>
</protein>
<keyword evidence="16" id="KW-1185">Reference proteome</keyword>
<evidence type="ECO:0000256" key="10">
    <source>
        <dbReference type="ARBA" id="ARBA00023264"/>
    </source>
</evidence>
<evidence type="ECO:0000256" key="14">
    <source>
        <dbReference type="SAM" id="Phobius"/>
    </source>
</evidence>
<evidence type="ECO:0000256" key="4">
    <source>
        <dbReference type="ARBA" id="ARBA00022679"/>
    </source>
</evidence>
<evidence type="ECO:0000256" key="7">
    <source>
        <dbReference type="ARBA" id="ARBA00023098"/>
    </source>
</evidence>
<organism evidence="15 16">
    <name type="scientific">Nostocoides vanveenii</name>
    <dbReference type="NCBI Taxonomy" id="330835"/>
    <lineage>
        <taxon>Bacteria</taxon>
        <taxon>Bacillati</taxon>
        <taxon>Actinomycetota</taxon>
        <taxon>Actinomycetes</taxon>
        <taxon>Micrococcales</taxon>
        <taxon>Intrasporangiaceae</taxon>
        <taxon>Nostocoides</taxon>
    </lineage>
</organism>
<name>A0ABN2K516_9MICO</name>
<keyword evidence="9" id="KW-0594">Phospholipid biosynthesis</keyword>
<dbReference type="InterPro" id="IPR048254">
    <property type="entry name" value="CDP_ALCOHOL_P_TRANSF_CS"/>
</dbReference>
<dbReference type="InterPro" id="IPR050324">
    <property type="entry name" value="CDP-alcohol_PTase-I"/>
</dbReference>
<keyword evidence="10" id="KW-1208">Phospholipid metabolism</keyword>
<feature type="compositionally biased region" description="Low complexity" evidence="13">
    <location>
        <begin position="227"/>
        <end position="241"/>
    </location>
</feature>
<accession>A0ABN2K516</accession>
<evidence type="ECO:0000256" key="6">
    <source>
        <dbReference type="ARBA" id="ARBA00022989"/>
    </source>
</evidence>
<feature type="transmembrane region" description="Helical" evidence="14">
    <location>
        <begin position="12"/>
        <end position="34"/>
    </location>
</feature>
<keyword evidence="4 12" id="KW-0808">Transferase</keyword>
<evidence type="ECO:0000256" key="1">
    <source>
        <dbReference type="ARBA" id="ARBA00004141"/>
    </source>
</evidence>
<evidence type="ECO:0000256" key="11">
    <source>
        <dbReference type="NCBIfam" id="TIGR00560"/>
    </source>
</evidence>